<keyword evidence="2" id="KW-1185">Reference proteome</keyword>
<accession>A0A409YM67</accession>
<dbReference type="InParanoid" id="A0A409YM67"/>
<proteinExistence type="predicted"/>
<comment type="caution">
    <text evidence="1">The sequence shown here is derived from an EMBL/GenBank/DDBJ whole genome shotgun (WGS) entry which is preliminary data.</text>
</comment>
<protein>
    <submittedName>
        <fullName evidence="1">Uncharacterized protein</fullName>
    </submittedName>
</protein>
<evidence type="ECO:0000313" key="2">
    <source>
        <dbReference type="Proteomes" id="UP000284706"/>
    </source>
</evidence>
<reference evidence="1 2" key="1">
    <citation type="journal article" date="2018" name="Evol. Lett.">
        <title>Horizontal gene cluster transfer increased hallucinogenic mushroom diversity.</title>
        <authorList>
            <person name="Reynolds H.T."/>
            <person name="Vijayakumar V."/>
            <person name="Gluck-Thaler E."/>
            <person name="Korotkin H.B."/>
            <person name="Matheny P.B."/>
            <person name="Slot J.C."/>
        </authorList>
    </citation>
    <scope>NUCLEOTIDE SEQUENCE [LARGE SCALE GENOMIC DNA]</scope>
    <source>
        <strain evidence="1 2">SRW20</strain>
    </source>
</reference>
<organism evidence="1 2">
    <name type="scientific">Gymnopilus dilepis</name>
    <dbReference type="NCBI Taxonomy" id="231916"/>
    <lineage>
        <taxon>Eukaryota</taxon>
        <taxon>Fungi</taxon>
        <taxon>Dikarya</taxon>
        <taxon>Basidiomycota</taxon>
        <taxon>Agaricomycotina</taxon>
        <taxon>Agaricomycetes</taxon>
        <taxon>Agaricomycetidae</taxon>
        <taxon>Agaricales</taxon>
        <taxon>Agaricineae</taxon>
        <taxon>Hymenogastraceae</taxon>
        <taxon>Gymnopilus</taxon>
    </lineage>
</organism>
<gene>
    <name evidence="1" type="ORF">CVT26_001350</name>
</gene>
<dbReference type="AlphaFoldDB" id="A0A409YM67"/>
<evidence type="ECO:0000313" key="1">
    <source>
        <dbReference type="EMBL" id="PPR04122.1"/>
    </source>
</evidence>
<dbReference type="Proteomes" id="UP000284706">
    <property type="component" value="Unassembled WGS sequence"/>
</dbReference>
<dbReference type="EMBL" id="NHYE01000671">
    <property type="protein sequence ID" value="PPR04122.1"/>
    <property type="molecule type" value="Genomic_DNA"/>
</dbReference>
<name>A0A409YM67_9AGAR</name>
<sequence>MSDRKSLRPAISAAEFKLWVTKRSGVEGMAGDTLPEYGVLEYRRYDGMGMGMRGGSFEIWGGEKARKLEVCDVQGVDV</sequence>